<comment type="caution">
    <text evidence="1">The sequence shown here is derived from an EMBL/GenBank/DDBJ whole genome shotgun (WGS) entry which is preliminary data.</text>
</comment>
<accession>A0ABW3ERZ6</accession>
<dbReference type="RefSeq" id="WP_378300522.1">
    <property type="nucleotide sequence ID" value="NZ_JBHTJA010000038.1"/>
</dbReference>
<gene>
    <name evidence="1" type="ORF">ACFQ11_19480</name>
</gene>
<reference evidence="2" key="1">
    <citation type="journal article" date="2019" name="Int. J. Syst. Evol. Microbiol.">
        <title>The Global Catalogue of Microorganisms (GCM) 10K type strain sequencing project: providing services to taxonomists for standard genome sequencing and annotation.</title>
        <authorList>
            <consortium name="The Broad Institute Genomics Platform"/>
            <consortium name="The Broad Institute Genome Sequencing Center for Infectious Disease"/>
            <person name="Wu L."/>
            <person name="Ma J."/>
        </authorList>
    </citation>
    <scope>NUCLEOTIDE SEQUENCE [LARGE SCALE GENOMIC DNA]</scope>
    <source>
        <strain evidence="2">JCM 31202</strain>
    </source>
</reference>
<evidence type="ECO:0000313" key="1">
    <source>
        <dbReference type="EMBL" id="MFD0902590.1"/>
    </source>
</evidence>
<dbReference type="EMBL" id="JBHTJA010000038">
    <property type="protein sequence ID" value="MFD0902590.1"/>
    <property type="molecule type" value="Genomic_DNA"/>
</dbReference>
<proteinExistence type="predicted"/>
<sequence length="216" mass="23248">MEKSTNGAAMAVWVTSHLMSVRGDVWPAEQDGGAYRWEGRAADGAWLATAHGRWLRLAPLVRGDGFPIVARPTLRTFPAVAPGTDLVARGTATGVLLSAVLHRDEAPPELCFRVTLPAGLVLEPMPSGALDVVDDFTGATVGRFPRPWTCDAMYRPVGALYMLDGPVVTLRLDLADVAFPMVALLRYTAVTGRPLPVVPPKMEAHRHELEYAGSPN</sequence>
<evidence type="ECO:0000313" key="2">
    <source>
        <dbReference type="Proteomes" id="UP001596972"/>
    </source>
</evidence>
<keyword evidence="2" id="KW-1185">Reference proteome</keyword>
<dbReference type="Proteomes" id="UP001596972">
    <property type="component" value="Unassembled WGS sequence"/>
</dbReference>
<name>A0ABW3ERZ6_9ACTN</name>
<protein>
    <submittedName>
        <fullName evidence="1">Uncharacterized protein</fullName>
    </submittedName>
</protein>
<organism evidence="1 2">
    <name type="scientific">Actinomadura sediminis</name>
    <dbReference type="NCBI Taxonomy" id="1038904"/>
    <lineage>
        <taxon>Bacteria</taxon>
        <taxon>Bacillati</taxon>
        <taxon>Actinomycetota</taxon>
        <taxon>Actinomycetes</taxon>
        <taxon>Streptosporangiales</taxon>
        <taxon>Thermomonosporaceae</taxon>
        <taxon>Actinomadura</taxon>
    </lineage>
</organism>